<comment type="cofactor">
    <cofactor evidence="1">
        <name>[4Fe-4S] cluster</name>
        <dbReference type="ChEBI" id="CHEBI:49883"/>
    </cofactor>
</comment>
<name>A0A160T9M6_9ZZZZ</name>
<dbReference type="EMBL" id="CZQC01000028">
    <property type="protein sequence ID" value="CUS40890.1"/>
    <property type="molecule type" value="Genomic_DNA"/>
</dbReference>
<proteinExistence type="inferred from homology"/>
<dbReference type="Gene3D" id="3.20.20.70">
    <property type="entry name" value="Aldolase class I"/>
    <property type="match status" value="1"/>
</dbReference>
<dbReference type="Pfam" id="PF04055">
    <property type="entry name" value="Radical_SAM"/>
    <property type="match status" value="1"/>
</dbReference>
<dbReference type="SFLD" id="SFLDS00029">
    <property type="entry name" value="Radical_SAM"/>
    <property type="match status" value="1"/>
</dbReference>
<dbReference type="InterPro" id="IPR058240">
    <property type="entry name" value="rSAM_sf"/>
</dbReference>
<dbReference type="GO" id="GO:0070475">
    <property type="term" value="P:rRNA base methylation"/>
    <property type="evidence" value="ECO:0007669"/>
    <property type="project" value="InterPro"/>
</dbReference>
<keyword evidence="8" id="KW-0949">S-adenosyl-L-methionine</keyword>
<dbReference type="CDD" id="cd01335">
    <property type="entry name" value="Radical_SAM"/>
    <property type="match status" value="1"/>
</dbReference>
<evidence type="ECO:0000256" key="6">
    <source>
        <dbReference type="ARBA" id="ARBA00022603"/>
    </source>
</evidence>
<dbReference type="InterPro" id="IPR004383">
    <property type="entry name" value="rRNA_lsu_MTrfase_RlmN/Cfr"/>
</dbReference>
<dbReference type="PIRSF" id="PIRSF006004">
    <property type="entry name" value="CHP00048"/>
    <property type="match status" value="1"/>
</dbReference>
<dbReference type="PANTHER" id="PTHR30544:SF5">
    <property type="entry name" value="RADICAL SAM CORE DOMAIN-CONTAINING PROTEIN"/>
    <property type="match status" value="1"/>
</dbReference>
<keyword evidence="11" id="KW-0408">Iron</keyword>
<dbReference type="NCBIfam" id="TIGR00048">
    <property type="entry name" value="rRNA_mod_RlmN"/>
    <property type="match status" value="1"/>
</dbReference>
<keyword evidence="4" id="KW-0963">Cytoplasm</keyword>
<evidence type="ECO:0000256" key="10">
    <source>
        <dbReference type="ARBA" id="ARBA00022723"/>
    </source>
</evidence>
<evidence type="ECO:0000256" key="7">
    <source>
        <dbReference type="ARBA" id="ARBA00022679"/>
    </source>
</evidence>
<sequence length="382" mass="43042">MTDTPEKINLLGLSPAKMEAFFADLGEKRFRAQQMLKWIHQLGEADFEKMTNMGKGLRAKLAEVSEIRLPEVVYHDVSKDGTQKWVMRMPGGSSIETVYIPEKERGTLCVSSQIGCALDCSFCSTGKQGFNRDLSVAEIIGQVFVAAMSFDKPGERRERKITNVVMMGMGEPLLNFDNVVDSMNLMMDDNAYGLSKRRVTLSTSGVVPMMDKLGDVTDVSLAVSLHAPNDELRNKLVPINKKYPLKELIAATNRYLSKLPDRRKATIEYTMMEGVNDEMEHAVELSELMKQVPCKINLIPFNPFPNSGYKRPSNNRLYRFRDYLVNQGHIVTIRSTRGDDIDAACGQLVGRVEDRTRRSERYINAIQLDNIDSEQTQEGPSL</sequence>
<keyword evidence="9" id="KW-0819">tRNA processing</keyword>
<organism evidence="15">
    <name type="scientific">hydrothermal vent metagenome</name>
    <dbReference type="NCBI Taxonomy" id="652676"/>
    <lineage>
        <taxon>unclassified sequences</taxon>
        <taxon>metagenomes</taxon>
        <taxon>ecological metagenomes</taxon>
    </lineage>
</organism>
<dbReference type="AlphaFoldDB" id="A0A160T9M6"/>
<evidence type="ECO:0000256" key="8">
    <source>
        <dbReference type="ARBA" id="ARBA00022691"/>
    </source>
</evidence>
<keyword evidence="10" id="KW-0479">Metal-binding</keyword>
<keyword evidence="13" id="KW-1015">Disulfide bond</keyword>
<dbReference type="SUPFAM" id="SSF102114">
    <property type="entry name" value="Radical SAM enzymes"/>
    <property type="match status" value="1"/>
</dbReference>
<evidence type="ECO:0000256" key="9">
    <source>
        <dbReference type="ARBA" id="ARBA00022694"/>
    </source>
</evidence>
<dbReference type="SFLD" id="SFLDF00275">
    <property type="entry name" value="adenosine_C2_methyltransferase"/>
    <property type="match status" value="1"/>
</dbReference>
<reference evidence="15" key="1">
    <citation type="submission" date="2015-10" db="EMBL/GenBank/DDBJ databases">
        <authorList>
            <person name="Gilbert D.G."/>
        </authorList>
    </citation>
    <scope>NUCLEOTIDE SEQUENCE</scope>
</reference>
<dbReference type="SFLD" id="SFLDG01062">
    <property type="entry name" value="methyltransferase_(Class_A)"/>
    <property type="match status" value="1"/>
</dbReference>
<dbReference type="Pfam" id="PF21016">
    <property type="entry name" value="RlmN_N"/>
    <property type="match status" value="1"/>
</dbReference>
<dbReference type="InterPro" id="IPR027492">
    <property type="entry name" value="RNA_MTrfase_RlmN"/>
</dbReference>
<feature type="domain" description="Radical SAM core" evidence="14">
    <location>
        <begin position="102"/>
        <end position="340"/>
    </location>
</feature>
<evidence type="ECO:0000259" key="14">
    <source>
        <dbReference type="PROSITE" id="PS51918"/>
    </source>
</evidence>
<dbReference type="InterPro" id="IPR013785">
    <property type="entry name" value="Aldolase_TIM"/>
</dbReference>
<dbReference type="Gene3D" id="1.10.150.530">
    <property type="match status" value="1"/>
</dbReference>
<dbReference type="GO" id="GO:0051539">
    <property type="term" value="F:4 iron, 4 sulfur cluster binding"/>
    <property type="evidence" value="ECO:0007669"/>
    <property type="project" value="UniProtKB-KW"/>
</dbReference>
<evidence type="ECO:0000256" key="12">
    <source>
        <dbReference type="ARBA" id="ARBA00023014"/>
    </source>
</evidence>
<evidence type="ECO:0000256" key="3">
    <source>
        <dbReference type="ARBA" id="ARBA00022485"/>
    </source>
</evidence>
<keyword evidence="5" id="KW-0698">rRNA processing</keyword>
<keyword evidence="12" id="KW-0411">Iron-sulfur</keyword>
<dbReference type="InterPro" id="IPR040072">
    <property type="entry name" value="Methyltransferase_A"/>
</dbReference>
<keyword evidence="6 15" id="KW-0489">Methyltransferase</keyword>
<dbReference type="InterPro" id="IPR007197">
    <property type="entry name" value="rSAM"/>
</dbReference>
<evidence type="ECO:0000256" key="13">
    <source>
        <dbReference type="ARBA" id="ARBA00023157"/>
    </source>
</evidence>
<dbReference type="GO" id="GO:0008173">
    <property type="term" value="F:RNA methyltransferase activity"/>
    <property type="evidence" value="ECO:0007669"/>
    <property type="project" value="InterPro"/>
</dbReference>
<dbReference type="PANTHER" id="PTHR30544">
    <property type="entry name" value="23S RRNA METHYLTRANSFERASE"/>
    <property type="match status" value="1"/>
</dbReference>
<comment type="subcellular location">
    <subcellularLocation>
        <location evidence="2">Cytoplasm</location>
    </subcellularLocation>
</comment>
<dbReference type="GO" id="GO:0030488">
    <property type="term" value="P:tRNA methylation"/>
    <property type="evidence" value="ECO:0007669"/>
    <property type="project" value="InterPro"/>
</dbReference>
<accession>A0A160T9M6</accession>
<evidence type="ECO:0000256" key="4">
    <source>
        <dbReference type="ARBA" id="ARBA00022490"/>
    </source>
</evidence>
<keyword evidence="3" id="KW-0004">4Fe-4S</keyword>
<dbReference type="GO" id="GO:0005737">
    <property type="term" value="C:cytoplasm"/>
    <property type="evidence" value="ECO:0007669"/>
    <property type="project" value="UniProtKB-SubCell"/>
</dbReference>
<evidence type="ECO:0000313" key="15">
    <source>
        <dbReference type="EMBL" id="CUS40890.1"/>
    </source>
</evidence>
<evidence type="ECO:0000256" key="11">
    <source>
        <dbReference type="ARBA" id="ARBA00023004"/>
    </source>
</evidence>
<gene>
    <name evidence="15" type="ORF">MGWOODY_Tha56</name>
</gene>
<evidence type="ECO:0000256" key="1">
    <source>
        <dbReference type="ARBA" id="ARBA00001966"/>
    </source>
</evidence>
<protein>
    <submittedName>
        <fullName evidence="15">Ribosomal RNA large subunit methyltransferase N</fullName>
        <ecNumber evidence="15">2.1.1.-</ecNumber>
    </submittedName>
</protein>
<evidence type="ECO:0000256" key="2">
    <source>
        <dbReference type="ARBA" id="ARBA00004496"/>
    </source>
</evidence>
<dbReference type="HAMAP" id="MF_01849">
    <property type="entry name" value="RNA_methyltr_RlmN"/>
    <property type="match status" value="1"/>
</dbReference>
<dbReference type="GO" id="GO:0046872">
    <property type="term" value="F:metal ion binding"/>
    <property type="evidence" value="ECO:0007669"/>
    <property type="project" value="UniProtKB-KW"/>
</dbReference>
<dbReference type="FunFam" id="1.10.150.530:FF:000003">
    <property type="entry name" value="Dual-specificity RNA methyltransferase RlmN"/>
    <property type="match status" value="1"/>
</dbReference>
<dbReference type="InterPro" id="IPR048641">
    <property type="entry name" value="RlmN_N"/>
</dbReference>
<evidence type="ECO:0000256" key="5">
    <source>
        <dbReference type="ARBA" id="ARBA00022552"/>
    </source>
</evidence>
<dbReference type="PROSITE" id="PS51918">
    <property type="entry name" value="RADICAL_SAM"/>
    <property type="match status" value="1"/>
</dbReference>
<dbReference type="EC" id="2.1.1.-" evidence="15"/>
<keyword evidence="7 15" id="KW-0808">Transferase</keyword>
<dbReference type="FunFam" id="3.20.20.70:FF:000008">
    <property type="entry name" value="Dual-specificity RNA methyltransferase RlmN"/>
    <property type="match status" value="1"/>
</dbReference>